<evidence type="ECO:0000256" key="1">
    <source>
        <dbReference type="SAM" id="MobiDB-lite"/>
    </source>
</evidence>
<evidence type="ECO:0000313" key="4">
    <source>
        <dbReference type="Proteomes" id="UP000288805"/>
    </source>
</evidence>
<dbReference type="PANTHER" id="PTHR24559">
    <property type="entry name" value="TRANSPOSON TY3-I GAG-POL POLYPROTEIN"/>
    <property type="match status" value="1"/>
</dbReference>
<comment type="caution">
    <text evidence="3">The sequence shown here is derived from an EMBL/GenBank/DDBJ whole genome shotgun (WGS) entry which is preliminary data.</text>
</comment>
<feature type="compositionally biased region" description="Acidic residues" evidence="1">
    <location>
        <begin position="448"/>
        <end position="460"/>
    </location>
</feature>
<proteinExistence type="predicted"/>
<feature type="region of interest" description="Disordered" evidence="1">
    <location>
        <begin position="30"/>
        <end position="60"/>
    </location>
</feature>
<dbReference type="InterPro" id="IPR012337">
    <property type="entry name" value="RNaseH-like_sf"/>
</dbReference>
<dbReference type="EMBL" id="QGNW01000316">
    <property type="protein sequence ID" value="RVW77214.1"/>
    <property type="molecule type" value="Genomic_DNA"/>
</dbReference>
<dbReference type="CDD" id="cd01647">
    <property type="entry name" value="RT_LTR"/>
    <property type="match status" value="1"/>
</dbReference>
<feature type="compositionally biased region" description="Acidic residues" evidence="1">
    <location>
        <begin position="423"/>
        <end position="434"/>
    </location>
</feature>
<evidence type="ECO:0000259" key="2">
    <source>
        <dbReference type="Pfam" id="PF04937"/>
    </source>
</evidence>
<dbReference type="SUPFAM" id="SSF56672">
    <property type="entry name" value="DNA/RNA polymerases"/>
    <property type="match status" value="1"/>
</dbReference>
<dbReference type="Gene3D" id="3.30.70.270">
    <property type="match status" value="2"/>
</dbReference>
<dbReference type="InterPro" id="IPR053134">
    <property type="entry name" value="RNA-dir_DNA_polymerase"/>
</dbReference>
<gene>
    <name evidence="3" type="primary">TY3B-I_779</name>
    <name evidence="3" type="ORF">CK203_043336</name>
</gene>
<dbReference type="InterPro" id="IPR021109">
    <property type="entry name" value="Peptidase_aspartic_dom_sf"/>
</dbReference>
<dbReference type="Pfam" id="PF13650">
    <property type="entry name" value="Asp_protease_2"/>
    <property type="match status" value="1"/>
</dbReference>
<feature type="domain" description="DUF659" evidence="2">
    <location>
        <begin position="295"/>
        <end position="337"/>
    </location>
</feature>
<dbReference type="Pfam" id="PF04937">
    <property type="entry name" value="DUF659"/>
    <property type="match status" value="1"/>
</dbReference>
<dbReference type="Gene3D" id="2.40.70.10">
    <property type="entry name" value="Acid Proteases"/>
    <property type="match status" value="1"/>
</dbReference>
<feature type="compositionally biased region" description="Basic and acidic residues" evidence="1">
    <location>
        <begin position="435"/>
        <end position="444"/>
    </location>
</feature>
<dbReference type="Proteomes" id="UP000288805">
    <property type="component" value="Unassembled WGS sequence"/>
</dbReference>
<dbReference type="SUPFAM" id="SSF53098">
    <property type="entry name" value="Ribonuclease H-like"/>
    <property type="match status" value="1"/>
</dbReference>
<reference evidence="3 4" key="1">
    <citation type="journal article" date="2018" name="PLoS Genet.">
        <title>Population sequencing reveals clonal diversity and ancestral inbreeding in the grapevine cultivar Chardonnay.</title>
        <authorList>
            <person name="Roach M.J."/>
            <person name="Johnson D.L."/>
            <person name="Bohlmann J."/>
            <person name="van Vuuren H.J."/>
            <person name="Jones S.J."/>
            <person name="Pretorius I.S."/>
            <person name="Schmidt S.A."/>
            <person name="Borneman A.R."/>
        </authorList>
    </citation>
    <scope>NUCLEOTIDE SEQUENCE [LARGE SCALE GENOMIC DNA]</scope>
    <source>
        <strain evidence="4">cv. Chardonnay</strain>
        <tissue evidence="3">Leaf</tissue>
    </source>
</reference>
<protein>
    <submittedName>
        <fullName evidence="3">Transposon Ty3-I Gag-Pol polyprotein</fullName>
    </submittedName>
</protein>
<dbReference type="InterPro" id="IPR007021">
    <property type="entry name" value="DUF659"/>
</dbReference>
<dbReference type="InterPro" id="IPR043502">
    <property type="entry name" value="DNA/RNA_pol_sf"/>
</dbReference>
<dbReference type="Gene3D" id="3.10.10.10">
    <property type="entry name" value="HIV Type 1 Reverse Transcriptase, subunit A, domain 1"/>
    <property type="match status" value="1"/>
</dbReference>
<evidence type="ECO:0000313" key="3">
    <source>
        <dbReference type="EMBL" id="RVW77214.1"/>
    </source>
</evidence>
<dbReference type="AlphaFoldDB" id="A0A438GYA1"/>
<accession>A0A438GYA1</accession>
<name>A0A438GYA1_VITVI</name>
<sequence length="460" mass="52306">MGRPPKAVVDTGATHNFISKDEAKRLELQASKERDGIGNGLPKEGQGRATTLPTLDGYPEEEKSCMVPTVTEGSHKTPMLSAMQVKKGLKRKEVIYLATLKEEKDDRLGEPMLKEIKGVLDEFKDHGIVRVGGAKETTQGVADVGFIQPFKAPYGMPVLFQKKHDGSLRMCIDYRTLNKVTIQNKYPVPLIADLFNQLGKARYFTKLDLRSSYYQHPGHVEHLRKVFKILRHNELYVKKEKCSFAKEEGYSARATQLIDLLKLNMAWEWDERCQRAFGDLKKAVTEEPVLALPDHTKVFETGEKMFELFDKWVEQVGEENVIQVITNNHSSYVMAEKCKEIFNIIDKRWEIQLHWPLHALELTRDPAKQEKVVAEVSLYTNAHGLFGNELAVRTRKTRAPVEWWAAYGASAPNLQRFIARGEIDEDEDGDMVDSADEKDGEGYKCGDGNDDDDDFVDLEE</sequence>
<dbReference type="InterPro" id="IPR043128">
    <property type="entry name" value="Rev_trsase/Diguanyl_cyclase"/>
</dbReference>
<dbReference type="PANTHER" id="PTHR24559:SF436">
    <property type="entry name" value="RNA-DIRECTED DNA POLYMERASE HOMOLOG"/>
    <property type="match status" value="1"/>
</dbReference>
<organism evidence="3 4">
    <name type="scientific">Vitis vinifera</name>
    <name type="common">Grape</name>
    <dbReference type="NCBI Taxonomy" id="29760"/>
    <lineage>
        <taxon>Eukaryota</taxon>
        <taxon>Viridiplantae</taxon>
        <taxon>Streptophyta</taxon>
        <taxon>Embryophyta</taxon>
        <taxon>Tracheophyta</taxon>
        <taxon>Spermatophyta</taxon>
        <taxon>Magnoliopsida</taxon>
        <taxon>eudicotyledons</taxon>
        <taxon>Gunneridae</taxon>
        <taxon>Pentapetalae</taxon>
        <taxon>rosids</taxon>
        <taxon>Vitales</taxon>
        <taxon>Vitaceae</taxon>
        <taxon>Viteae</taxon>
        <taxon>Vitis</taxon>
    </lineage>
</organism>
<feature type="region of interest" description="Disordered" evidence="1">
    <location>
        <begin position="423"/>
        <end position="460"/>
    </location>
</feature>